<dbReference type="Pfam" id="PF02427">
    <property type="entry name" value="PSI_PsaE"/>
    <property type="match status" value="1"/>
</dbReference>
<evidence type="ECO:0000313" key="10">
    <source>
        <dbReference type="Proteomes" id="UP001642484"/>
    </source>
</evidence>
<comment type="subcellular location">
    <subcellularLocation>
        <location evidence="2">Membrane</location>
        <topology evidence="2">Peripheral membrane protein</topology>
    </subcellularLocation>
</comment>
<name>A0ABP0SBE3_9DINO</name>
<evidence type="ECO:0000256" key="7">
    <source>
        <dbReference type="SAM" id="Coils"/>
    </source>
</evidence>
<dbReference type="Gene3D" id="2.30.30.50">
    <property type="match status" value="1"/>
</dbReference>
<evidence type="ECO:0000256" key="3">
    <source>
        <dbReference type="ARBA" id="ARBA00007501"/>
    </source>
</evidence>
<proteinExistence type="inferred from homology"/>
<keyword evidence="4" id="KW-0602">Photosynthesis</keyword>
<reference evidence="9 10" key="1">
    <citation type="submission" date="2024-02" db="EMBL/GenBank/DDBJ databases">
        <authorList>
            <person name="Chen Y."/>
            <person name="Shah S."/>
            <person name="Dougan E. K."/>
            <person name="Thang M."/>
            <person name="Chan C."/>
        </authorList>
    </citation>
    <scope>NUCLEOTIDE SEQUENCE [LARGE SCALE GENOMIC DNA]</scope>
</reference>
<dbReference type="EMBL" id="CAXAMN010027250">
    <property type="protein sequence ID" value="CAK9109672.1"/>
    <property type="molecule type" value="Genomic_DNA"/>
</dbReference>
<feature type="domain" description="FAM13A-like" evidence="8">
    <location>
        <begin position="140"/>
        <end position="199"/>
    </location>
</feature>
<evidence type="ECO:0000259" key="8">
    <source>
        <dbReference type="Pfam" id="PF26116"/>
    </source>
</evidence>
<protein>
    <recommendedName>
        <fullName evidence="8">FAM13A-like domain-containing protein</fullName>
    </recommendedName>
</protein>
<dbReference type="PANTHER" id="PTHR34549">
    <property type="entry name" value="PHOTOSYSTEM I REACTION CENTER SUBUNIT IV A, CHLOROPLASTIC-RELATED"/>
    <property type="match status" value="1"/>
</dbReference>
<evidence type="ECO:0000256" key="2">
    <source>
        <dbReference type="ARBA" id="ARBA00004170"/>
    </source>
</evidence>
<evidence type="ECO:0000256" key="1">
    <source>
        <dbReference type="ARBA" id="ARBA00001993"/>
    </source>
</evidence>
<dbReference type="InterPro" id="IPR003375">
    <property type="entry name" value="PSI_PsaE"/>
</dbReference>
<evidence type="ECO:0000256" key="4">
    <source>
        <dbReference type="ARBA" id="ARBA00022531"/>
    </source>
</evidence>
<comment type="caution">
    <text evidence="9">The sequence shown here is derived from an EMBL/GenBank/DDBJ whole genome shotgun (WGS) entry which is preliminary data.</text>
</comment>
<keyword evidence="5" id="KW-0603">Photosystem I</keyword>
<gene>
    <name evidence="9" type="ORF">CCMP2556_LOCUS51032</name>
</gene>
<dbReference type="PANTHER" id="PTHR34549:SF2">
    <property type="entry name" value="PHOTOSYSTEM I SUBUNIT IV"/>
    <property type="match status" value="1"/>
</dbReference>
<evidence type="ECO:0000256" key="5">
    <source>
        <dbReference type="ARBA" id="ARBA00022836"/>
    </source>
</evidence>
<feature type="coiled-coil region" evidence="7">
    <location>
        <begin position="131"/>
        <end position="165"/>
    </location>
</feature>
<keyword evidence="6" id="KW-0472">Membrane</keyword>
<evidence type="ECO:0000313" key="9">
    <source>
        <dbReference type="EMBL" id="CAK9109672.1"/>
    </source>
</evidence>
<accession>A0ABP0SBE3</accession>
<organism evidence="9 10">
    <name type="scientific">Durusdinium trenchii</name>
    <dbReference type="NCBI Taxonomy" id="1381693"/>
    <lineage>
        <taxon>Eukaryota</taxon>
        <taxon>Sar</taxon>
        <taxon>Alveolata</taxon>
        <taxon>Dinophyceae</taxon>
        <taxon>Suessiales</taxon>
        <taxon>Symbiodiniaceae</taxon>
        <taxon>Durusdinium</taxon>
    </lineage>
</organism>
<comment type="similarity">
    <text evidence="3">Belongs to the PsaE family.</text>
</comment>
<dbReference type="SUPFAM" id="SSF50090">
    <property type="entry name" value="Electron transport accessory proteins"/>
    <property type="match status" value="1"/>
</dbReference>
<evidence type="ECO:0000256" key="6">
    <source>
        <dbReference type="ARBA" id="ARBA00023136"/>
    </source>
</evidence>
<comment type="function">
    <text evidence="1">Stabilizes the interaction between PsaC and the PSI core, assists the docking of the ferredoxin to PSI and interacts with ferredoxin-NADP oxidoreductase.</text>
</comment>
<dbReference type="Proteomes" id="UP001642484">
    <property type="component" value="Unassembled WGS sequence"/>
</dbReference>
<dbReference type="InterPro" id="IPR059029">
    <property type="entry name" value="FAM13A_dom"/>
</dbReference>
<sequence>MNIDVSVVPDSVKPIPPQWVNDVELDEFGAEMGDVIGEGWPFVWPPQERKQRYLSALRRLELAEERFKVLPNHSQKEVMRPLYLYYRRLKNQLASADSGGAREQDSDDDLLARRCFLFTCVLFTWLRRSSREKAEQQIGQLEARANSLQQEKGAIRAKLKEFQENFVLQHHRKIRFHKDILPIEKEYRLYKNIKEELQKAGQTLRRLQLHWGCTALALWATGFQEKAPWVGPKKGSWVKILRPESYWYQTRGQVVNVNQKPEVKYPVTVKFDRVNFSNVNTNGFALWEVIEAAEPGPGEV</sequence>
<keyword evidence="10" id="KW-1185">Reference proteome</keyword>
<keyword evidence="7" id="KW-0175">Coiled coil</keyword>
<dbReference type="InterPro" id="IPR008990">
    <property type="entry name" value="Elect_transpt_acc-like_dom_sf"/>
</dbReference>
<dbReference type="Pfam" id="PF26116">
    <property type="entry name" value="FAM13A"/>
    <property type="match status" value="1"/>
</dbReference>